<organism evidence="1">
    <name type="scientific">Cruciviridae sp</name>
    <dbReference type="NCBI Taxonomy" id="1955495"/>
    <lineage>
        <taxon>Viruses</taxon>
        <taxon>Cruciviruses</taxon>
    </lineage>
</organism>
<reference evidence="1" key="1">
    <citation type="journal article" date="2016" name="Virus Evol.">
        <title>Diversity and comparative genomics of chimeric viruses in Sphagnum-dominated peatlands.</title>
        <authorList>
            <person name="Quaiser A."/>
            <person name="Krupovic M."/>
            <person name="Dufresne A."/>
            <person name="Francez A.J."/>
            <person name="Roux S."/>
        </authorList>
    </citation>
    <scope>NUCLEOTIDE SEQUENCE</scope>
    <source>
        <strain evidence="1">CRUV-38-B</strain>
        <strain evidence="2">CRUV-39-B</strain>
    </source>
</reference>
<dbReference type="EMBL" id="KX388517">
    <property type="protein sequence ID" value="AQU11762.1"/>
    <property type="molecule type" value="Genomic_DNA"/>
</dbReference>
<proteinExistence type="predicted"/>
<sequence>MSITFGEGFQQENPLKASAFTKRDPIKPEKDWNGNDIICDTMPWLTKKLKRTTEEAEMGSASDTEEESIALPELHGITINSEQFKIDPSKEILITAGIIHELAEAWIEKNAPLILQNLLDQEIQKKRSAKSKSGGIQLMSNLKK</sequence>
<evidence type="ECO:0000313" key="2">
    <source>
        <dbReference type="EMBL" id="AQU11767.1"/>
    </source>
</evidence>
<accession>A0A1S6LVJ2</accession>
<evidence type="ECO:0000313" key="1">
    <source>
        <dbReference type="EMBL" id="AQU11762.1"/>
    </source>
</evidence>
<name>A0A1S6LVJ2_9VIRU</name>
<protein>
    <submittedName>
        <fullName evidence="1">Uncharacterized protein</fullName>
    </submittedName>
</protein>
<dbReference type="EMBL" id="KX388518">
    <property type="protein sequence ID" value="AQU11767.1"/>
    <property type="molecule type" value="Genomic_DNA"/>
</dbReference>